<feature type="domain" description="Aldehyde dehydrogenase" evidence="5">
    <location>
        <begin position="35"/>
        <end position="489"/>
    </location>
</feature>
<dbReference type="SUPFAM" id="SSF53720">
    <property type="entry name" value="ALDH-like"/>
    <property type="match status" value="1"/>
</dbReference>
<comment type="caution">
    <text evidence="6">The sequence shown here is derived from an EMBL/GenBank/DDBJ whole genome shotgun (WGS) entry which is preliminary data.</text>
</comment>
<keyword evidence="2 4" id="KW-0560">Oxidoreductase</keyword>
<dbReference type="InterPro" id="IPR016162">
    <property type="entry name" value="Ald_DH_N"/>
</dbReference>
<dbReference type="GO" id="GO:0016620">
    <property type="term" value="F:oxidoreductase activity, acting on the aldehyde or oxo group of donors, NAD or NADP as acceptor"/>
    <property type="evidence" value="ECO:0007669"/>
    <property type="project" value="InterPro"/>
</dbReference>
<dbReference type="Gene3D" id="3.40.309.10">
    <property type="entry name" value="Aldehyde Dehydrogenase, Chain A, domain 2"/>
    <property type="match status" value="1"/>
</dbReference>
<dbReference type="AlphaFoldDB" id="A0A1J7B9E6"/>
<proteinExistence type="inferred from homology"/>
<dbReference type="Proteomes" id="UP000243342">
    <property type="component" value="Unassembled WGS sequence"/>
</dbReference>
<dbReference type="InterPro" id="IPR016163">
    <property type="entry name" value="Ald_DH_C"/>
</dbReference>
<evidence type="ECO:0000259" key="5">
    <source>
        <dbReference type="Pfam" id="PF00171"/>
    </source>
</evidence>
<name>A0A1J7B9E6_9ACTN</name>
<dbReference type="Gene3D" id="3.40.605.10">
    <property type="entry name" value="Aldehyde Dehydrogenase, Chain A, domain 1"/>
    <property type="match status" value="1"/>
</dbReference>
<dbReference type="CDD" id="cd07092">
    <property type="entry name" value="ALDH_ABALDH-YdcW"/>
    <property type="match status" value="1"/>
</dbReference>
<reference evidence="6 7" key="1">
    <citation type="submission" date="2016-10" db="EMBL/GenBank/DDBJ databases">
        <title>Genome sequence of Streptomyces gilvigriseus MUSC 26.</title>
        <authorList>
            <person name="Lee L.-H."/>
            <person name="Ser H.-L."/>
        </authorList>
    </citation>
    <scope>NUCLEOTIDE SEQUENCE [LARGE SCALE GENOMIC DNA]</scope>
    <source>
        <strain evidence="6 7">MUSC 26</strain>
    </source>
</reference>
<dbReference type="PROSITE" id="PS00687">
    <property type="entry name" value="ALDEHYDE_DEHYDR_GLU"/>
    <property type="match status" value="1"/>
</dbReference>
<dbReference type="InterPro" id="IPR029510">
    <property type="entry name" value="Ald_DH_CS_GLU"/>
</dbReference>
<dbReference type="PROSITE" id="PS00070">
    <property type="entry name" value="ALDEHYDE_DEHYDR_CYS"/>
    <property type="match status" value="1"/>
</dbReference>
<protein>
    <submittedName>
        <fullName evidence="6">Gamma-aminobutyraldehyde dehydrogenase</fullName>
    </submittedName>
</protein>
<dbReference type="EMBL" id="MLCF01000167">
    <property type="protein sequence ID" value="OIV35287.1"/>
    <property type="molecule type" value="Genomic_DNA"/>
</dbReference>
<dbReference type="RefSeq" id="WP_071658753.1">
    <property type="nucleotide sequence ID" value="NZ_MLCF01000167.1"/>
</dbReference>
<organism evidence="6 7">
    <name type="scientific">Mangrovactinospora gilvigrisea</name>
    <dbReference type="NCBI Taxonomy" id="1428644"/>
    <lineage>
        <taxon>Bacteria</taxon>
        <taxon>Bacillati</taxon>
        <taxon>Actinomycetota</taxon>
        <taxon>Actinomycetes</taxon>
        <taxon>Kitasatosporales</taxon>
        <taxon>Streptomycetaceae</taxon>
        <taxon>Mangrovactinospora</taxon>
    </lineage>
</organism>
<dbReference type="FunFam" id="3.40.309.10:FF:000009">
    <property type="entry name" value="Aldehyde dehydrogenase A"/>
    <property type="match status" value="1"/>
</dbReference>
<dbReference type="InterPro" id="IPR015657">
    <property type="entry name" value="Aminobutyraldehyde_DH"/>
</dbReference>
<dbReference type="OrthoDB" id="6882680at2"/>
<evidence type="ECO:0000313" key="7">
    <source>
        <dbReference type="Proteomes" id="UP000243342"/>
    </source>
</evidence>
<accession>A0A1J7B9E6</accession>
<sequence length="494" mass="52283">MGGPPDATSWRSDHVSDLRTLHNHVAGKPAPAADGATYEVLDPATGEPYATAPLSRAADVDRAMAAAAEAFPAWRDATPGERQQALLKIADEIEERAEELIAVESKDTGKPIGLTRSEELPVMADQIRFFAGAARLLEGRSAGEYMAGLTSFVRREPVGVCAQVTPWNYPMMMAVWKFAPALAAGNTVVLKPSDTTPASTALLGEIIGHHVPDGVFNVVCGDRDTGRLMVEHPTPAMVSITGSVRAGREVAGAAAQQLKKVHLELGGKAPVVVFEDADVPATAAAVAEAGFFNAGQDCTAATRVLVASSVHDAFVAELASIAKGLRTGAPGGADDADLAYGPLNNADQLAKVSGFIDRLPAHATVESGGHRVGERGYFYAPTVVSGLKQDDEIVQNEVFGPVITVQRFDGEQQAVEWSNGVEYGLASSVWTKDHGRAMRMSKALDFGCVWINTHIPLVAEMPHGGFKNSGYGKDLSAYGLEDYTRIKHVMTSLD</sequence>
<comment type="similarity">
    <text evidence="1 4">Belongs to the aldehyde dehydrogenase family.</text>
</comment>
<dbReference type="PANTHER" id="PTHR11699">
    <property type="entry name" value="ALDEHYDE DEHYDROGENASE-RELATED"/>
    <property type="match status" value="1"/>
</dbReference>
<feature type="active site" evidence="3">
    <location>
        <position position="264"/>
    </location>
</feature>
<evidence type="ECO:0000256" key="4">
    <source>
        <dbReference type="RuleBase" id="RU003345"/>
    </source>
</evidence>
<gene>
    <name evidence="6" type="ORF">BIV57_22355</name>
</gene>
<dbReference type="InterPro" id="IPR016161">
    <property type="entry name" value="Ald_DH/histidinol_DH"/>
</dbReference>
<evidence type="ECO:0000313" key="6">
    <source>
        <dbReference type="EMBL" id="OIV35287.1"/>
    </source>
</evidence>
<dbReference type="STRING" id="1428644.BIV57_22355"/>
<evidence type="ECO:0000256" key="3">
    <source>
        <dbReference type="PROSITE-ProRule" id="PRU10007"/>
    </source>
</evidence>
<keyword evidence="7" id="KW-1185">Reference proteome</keyword>
<evidence type="ECO:0000256" key="2">
    <source>
        <dbReference type="ARBA" id="ARBA00023002"/>
    </source>
</evidence>
<dbReference type="NCBIfam" id="NF010000">
    <property type="entry name" value="PRK13473.1"/>
    <property type="match status" value="1"/>
</dbReference>
<dbReference type="InterPro" id="IPR016160">
    <property type="entry name" value="Ald_DH_CS_CYS"/>
</dbReference>
<evidence type="ECO:0000256" key="1">
    <source>
        <dbReference type="ARBA" id="ARBA00009986"/>
    </source>
</evidence>
<dbReference type="FunFam" id="3.40.605.10:FF:000001">
    <property type="entry name" value="Aldehyde dehydrogenase 1"/>
    <property type="match status" value="1"/>
</dbReference>
<dbReference type="InterPro" id="IPR015590">
    <property type="entry name" value="Aldehyde_DH_dom"/>
</dbReference>
<dbReference type="Pfam" id="PF00171">
    <property type="entry name" value="Aldedh"/>
    <property type="match status" value="1"/>
</dbReference>